<dbReference type="Pfam" id="PF01609">
    <property type="entry name" value="DDE_Tnp_1"/>
    <property type="match status" value="1"/>
</dbReference>
<dbReference type="InterPro" id="IPR047959">
    <property type="entry name" value="Transpos_IS5"/>
</dbReference>
<dbReference type="RefSeq" id="WP_149814225.1">
    <property type="nucleotide sequence ID" value="NZ_VUKA01000031.1"/>
</dbReference>
<evidence type="ECO:0000259" key="7">
    <source>
        <dbReference type="Pfam" id="PF05598"/>
    </source>
</evidence>
<evidence type="ECO:0000256" key="5">
    <source>
        <dbReference type="ARBA" id="ARBA00023172"/>
    </source>
</evidence>
<dbReference type="GO" id="GO:0004803">
    <property type="term" value="F:transposase activity"/>
    <property type="evidence" value="ECO:0007669"/>
    <property type="project" value="InterPro"/>
</dbReference>
<keyword evidence="5" id="KW-0233">DNA recombination</keyword>
<keyword evidence="3" id="KW-0815">Transposition</keyword>
<dbReference type="NCBIfam" id="NF033581">
    <property type="entry name" value="transpos_IS5_4"/>
    <property type="match status" value="1"/>
</dbReference>
<dbReference type="GO" id="GO:0003677">
    <property type="term" value="F:DNA binding"/>
    <property type="evidence" value="ECO:0007669"/>
    <property type="project" value="UniProtKB-KW"/>
</dbReference>
<keyword evidence="4" id="KW-0238">DNA-binding</keyword>
<comment type="caution">
    <text evidence="8">The sequence shown here is derived from an EMBL/GenBank/DDBJ whole genome shotgun (WGS) entry which is preliminary data.</text>
</comment>
<name>A0A5B2TBD3_9PROT</name>
<evidence type="ECO:0000256" key="2">
    <source>
        <dbReference type="ARBA" id="ARBA00010075"/>
    </source>
</evidence>
<dbReference type="GO" id="GO:0006313">
    <property type="term" value="P:DNA transposition"/>
    <property type="evidence" value="ECO:0007669"/>
    <property type="project" value="InterPro"/>
</dbReference>
<comment type="function">
    <text evidence="1">Involved in the transposition of the insertion sequence IS5.</text>
</comment>
<dbReference type="InterPro" id="IPR002559">
    <property type="entry name" value="Transposase_11"/>
</dbReference>
<evidence type="ECO:0000313" key="9">
    <source>
        <dbReference type="Proteomes" id="UP000322110"/>
    </source>
</evidence>
<feature type="domain" description="Transposase InsH N-terminal" evidence="7">
    <location>
        <begin position="16"/>
        <end position="112"/>
    </location>
</feature>
<dbReference type="PANTHER" id="PTHR35604">
    <property type="entry name" value="TRANSPOSASE INSH FOR INSERTION SEQUENCE ELEMENT IS5A-RELATED"/>
    <property type="match status" value="1"/>
</dbReference>
<dbReference type="Proteomes" id="UP000322110">
    <property type="component" value="Unassembled WGS sequence"/>
</dbReference>
<protein>
    <submittedName>
        <fullName evidence="8">IS5 family transposase</fullName>
    </submittedName>
</protein>
<evidence type="ECO:0000313" key="8">
    <source>
        <dbReference type="EMBL" id="KAA2211374.1"/>
    </source>
</evidence>
<dbReference type="PANTHER" id="PTHR35604:SF2">
    <property type="entry name" value="TRANSPOSASE INSH FOR INSERTION SEQUENCE ELEMENT IS5A-RELATED"/>
    <property type="match status" value="1"/>
</dbReference>
<dbReference type="AlphaFoldDB" id="A0A5B2TBD3"/>
<dbReference type="Pfam" id="PF05598">
    <property type="entry name" value="DUF772"/>
    <property type="match status" value="1"/>
</dbReference>
<evidence type="ECO:0000259" key="6">
    <source>
        <dbReference type="Pfam" id="PF01609"/>
    </source>
</evidence>
<proteinExistence type="inferred from homology"/>
<organism evidence="8 9">
    <name type="scientific">Teichococcus oryzae</name>
    <dbReference type="NCBI Taxonomy" id="1608942"/>
    <lineage>
        <taxon>Bacteria</taxon>
        <taxon>Pseudomonadati</taxon>
        <taxon>Pseudomonadota</taxon>
        <taxon>Alphaproteobacteria</taxon>
        <taxon>Acetobacterales</taxon>
        <taxon>Roseomonadaceae</taxon>
        <taxon>Roseomonas</taxon>
    </lineage>
</organism>
<comment type="similarity">
    <text evidence="2">Belongs to the transposase 11 family.</text>
</comment>
<sequence>MAGQPGFFDVEERYAALSAAGDPLGRLAAVVDFEIFRPVLEAALARSDRSRSGRPPYDAVLMFRILVLQALYSLSDEQAEFQLRDRLSFMRFAGLGLHQAVPDAKTIWLYREQLKQAGSIEGLFRRFDEVLAAKGFLAMGGQIIDATLIAAPRQKLTIEEKAIIRDGGTPEGWSHRKRAQKDRDARWTLKRGRAKPKSEGHQRQAIQIAVPLFGYKNHIGIDRRHGLIRRWTVTDAAQHDSRSFPALLDPENTASRVWADTAYRTKRNLEVLERRGLAECIQFRRPPQRPLPEQQAKANATRARIRSSIEHVFAAQKHRMALFVRTIGLARAQVKIGIANLTYNFTRLAWLSTRIAPA</sequence>
<evidence type="ECO:0000256" key="1">
    <source>
        <dbReference type="ARBA" id="ARBA00003544"/>
    </source>
</evidence>
<keyword evidence="9" id="KW-1185">Reference proteome</keyword>
<dbReference type="InterPro" id="IPR008490">
    <property type="entry name" value="Transposase_InsH_N"/>
</dbReference>
<reference evidence="8 9" key="1">
    <citation type="journal article" date="2015" name="Int. J. Syst. Evol. Microbiol.">
        <title>Roseomonas oryzae sp. nov., isolated from paddy rhizosphere soil.</title>
        <authorList>
            <person name="Ramaprasad E.V."/>
            <person name="Sasikala Ch."/>
            <person name="Ramana Ch.V."/>
        </authorList>
    </citation>
    <scope>NUCLEOTIDE SEQUENCE [LARGE SCALE GENOMIC DNA]</scope>
    <source>
        <strain evidence="8 9">KCTC 42542</strain>
    </source>
</reference>
<accession>A0A5B2TBD3</accession>
<evidence type="ECO:0000256" key="4">
    <source>
        <dbReference type="ARBA" id="ARBA00023125"/>
    </source>
</evidence>
<gene>
    <name evidence="8" type="ORF">F0Q34_20385</name>
</gene>
<dbReference type="OrthoDB" id="9774608at2"/>
<feature type="domain" description="Transposase IS4-like" evidence="6">
    <location>
        <begin position="141"/>
        <end position="345"/>
    </location>
</feature>
<evidence type="ECO:0000256" key="3">
    <source>
        <dbReference type="ARBA" id="ARBA00022578"/>
    </source>
</evidence>
<dbReference type="EMBL" id="VUKA01000031">
    <property type="protein sequence ID" value="KAA2211374.1"/>
    <property type="molecule type" value="Genomic_DNA"/>
</dbReference>